<reference evidence="2 3" key="1">
    <citation type="submission" date="2018-08" db="EMBL/GenBank/DDBJ databases">
        <title>Genomic Encyclopedia of Type Strains, Phase III (KMG-III): the genomes of soil and plant-associated and newly described type strains.</title>
        <authorList>
            <person name="Whitman W."/>
        </authorList>
    </citation>
    <scope>NUCLEOTIDE SEQUENCE [LARGE SCALE GENOMIC DNA]</scope>
    <source>
        <strain evidence="2 3">CECT 7375</strain>
    </source>
</reference>
<sequence>MKYIISFLFFVISYSVFAFEVRPMVSEIKPSGSQSQQTMRVYNSTKDPLTIEIEAYDLSIDSDGQEKLAINDEDFLIIPITSIVQPGKSQSIIVRYIGDPVLSSSKAYRIAINQIPLTLDPSSSSGVTMAMNFHTLLNVVPENAEANVSIKGKKQVSKGVWSVDLENTGNKFIRLTQSKWKIHNKDEEFVLEGKELSQSLSGKIVLPNSKSTVLVRVPPQFNASDSDLEVTL</sequence>
<dbReference type="RefSeq" id="WP_115895901.1">
    <property type="nucleotide sequence ID" value="NZ_QUNG01000001.1"/>
</dbReference>
<evidence type="ECO:0000313" key="2">
    <source>
        <dbReference type="EMBL" id="REG86645.1"/>
    </source>
</evidence>
<gene>
    <name evidence="2" type="ORF">DFP81_101210</name>
</gene>
<dbReference type="InterPro" id="IPR050643">
    <property type="entry name" value="Periplasmic_pilus_chap"/>
</dbReference>
<dbReference type="AlphaFoldDB" id="A0A3E0DUU7"/>
<protein>
    <submittedName>
        <fullName evidence="2">P pilus assembly chaperone PapD</fullName>
    </submittedName>
</protein>
<dbReference type="SUPFAM" id="SSF49354">
    <property type="entry name" value="PapD-like"/>
    <property type="match status" value="1"/>
</dbReference>
<evidence type="ECO:0000313" key="3">
    <source>
        <dbReference type="Proteomes" id="UP000256542"/>
    </source>
</evidence>
<dbReference type="GO" id="GO:0030288">
    <property type="term" value="C:outer membrane-bounded periplasmic space"/>
    <property type="evidence" value="ECO:0007669"/>
    <property type="project" value="InterPro"/>
</dbReference>
<organism evidence="2 3">
    <name type="scientific">Marinomonas pollencensis</name>
    <dbReference type="NCBI Taxonomy" id="491954"/>
    <lineage>
        <taxon>Bacteria</taxon>
        <taxon>Pseudomonadati</taxon>
        <taxon>Pseudomonadota</taxon>
        <taxon>Gammaproteobacteria</taxon>
        <taxon>Oceanospirillales</taxon>
        <taxon>Oceanospirillaceae</taxon>
        <taxon>Marinomonas</taxon>
    </lineage>
</organism>
<dbReference type="EMBL" id="QUNG01000001">
    <property type="protein sequence ID" value="REG86645.1"/>
    <property type="molecule type" value="Genomic_DNA"/>
</dbReference>
<keyword evidence="3" id="KW-1185">Reference proteome</keyword>
<comment type="caution">
    <text evidence="2">The sequence shown here is derived from an EMBL/GenBank/DDBJ whole genome shotgun (WGS) entry which is preliminary data.</text>
</comment>
<dbReference type="InterPro" id="IPR008962">
    <property type="entry name" value="PapD-like_sf"/>
</dbReference>
<dbReference type="PANTHER" id="PTHR30251">
    <property type="entry name" value="PILUS ASSEMBLY CHAPERONE"/>
    <property type="match status" value="1"/>
</dbReference>
<proteinExistence type="predicted"/>
<dbReference type="Gene3D" id="2.60.40.10">
    <property type="entry name" value="Immunoglobulins"/>
    <property type="match status" value="1"/>
</dbReference>
<dbReference type="InterPro" id="IPR013783">
    <property type="entry name" value="Ig-like_fold"/>
</dbReference>
<evidence type="ECO:0000259" key="1">
    <source>
        <dbReference type="Pfam" id="PF00345"/>
    </source>
</evidence>
<dbReference type="InterPro" id="IPR016147">
    <property type="entry name" value="Pili_assmbl_chaperone_N"/>
</dbReference>
<name>A0A3E0DUU7_9GAMM</name>
<dbReference type="PANTHER" id="PTHR30251:SF4">
    <property type="entry name" value="SLR1668 PROTEIN"/>
    <property type="match status" value="1"/>
</dbReference>
<dbReference type="GO" id="GO:0071555">
    <property type="term" value="P:cell wall organization"/>
    <property type="evidence" value="ECO:0007669"/>
    <property type="project" value="InterPro"/>
</dbReference>
<dbReference type="OrthoDB" id="5871680at2"/>
<feature type="domain" description="Pili assembly chaperone N-terminal" evidence="1">
    <location>
        <begin position="31"/>
        <end position="137"/>
    </location>
</feature>
<accession>A0A3E0DUU7</accession>
<dbReference type="Proteomes" id="UP000256542">
    <property type="component" value="Unassembled WGS sequence"/>
</dbReference>
<dbReference type="Pfam" id="PF00345">
    <property type="entry name" value="PapD_N"/>
    <property type="match status" value="1"/>
</dbReference>